<name>M2XAZ3_GALSU</name>
<dbReference type="GeneID" id="17086003"/>
<gene>
    <name evidence="1" type="ORF">Gasu_54010</name>
</gene>
<reference evidence="2" key="1">
    <citation type="journal article" date="2013" name="Science">
        <title>Gene transfer from bacteria and archaea facilitated evolution of an extremophilic eukaryote.</title>
        <authorList>
            <person name="Schonknecht G."/>
            <person name="Chen W.H."/>
            <person name="Ternes C.M."/>
            <person name="Barbier G.G."/>
            <person name="Shrestha R.P."/>
            <person name="Stanke M."/>
            <person name="Brautigam A."/>
            <person name="Baker B.J."/>
            <person name="Banfield J.F."/>
            <person name="Garavito R.M."/>
            <person name="Carr K."/>
            <person name="Wilkerson C."/>
            <person name="Rensing S.A."/>
            <person name="Gagneul D."/>
            <person name="Dickenson N.E."/>
            <person name="Oesterhelt C."/>
            <person name="Lercher M.J."/>
            <person name="Weber A.P."/>
        </authorList>
    </citation>
    <scope>NUCLEOTIDE SEQUENCE [LARGE SCALE GENOMIC DNA]</scope>
    <source>
        <strain evidence="2">074W</strain>
    </source>
</reference>
<dbReference type="Proteomes" id="UP000030680">
    <property type="component" value="Unassembled WGS sequence"/>
</dbReference>
<protein>
    <submittedName>
        <fullName evidence="1">Uncharacterized protein</fullName>
    </submittedName>
</protein>
<evidence type="ECO:0000313" key="1">
    <source>
        <dbReference type="EMBL" id="EME27067.1"/>
    </source>
</evidence>
<dbReference type="Gramene" id="EME27067">
    <property type="protein sequence ID" value="EME27067"/>
    <property type="gene ID" value="Gasu_54010"/>
</dbReference>
<keyword evidence="2" id="KW-1185">Reference proteome</keyword>
<dbReference type="AlphaFoldDB" id="M2XAZ3"/>
<organism evidence="1 2">
    <name type="scientific">Galdieria sulphuraria</name>
    <name type="common">Red alga</name>
    <dbReference type="NCBI Taxonomy" id="130081"/>
    <lineage>
        <taxon>Eukaryota</taxon>
        <taxon>Rhodophyta</taxon>
        <taxon>Bangiophyceae</taxon>
        <taxon>Galdieriales</taxon>
        <taxon>Galdieriaceae</taxon>
        <taxon>Galdieria</taxon>
    </lineage>
</organism>
<evidence type="ECO:0000313" key="2">
    <source>
        <dbReference type="Proteomes" id="UP000030680"/>
    </source>
</evidence>
<sequence length="92" mass="10696">MLCILSKRKLFAQNVVSPFRFLKATTTTTLNRMTFSVLGKKQISSTLGTQILFHTSRLISHSYRTTKVTLLSNYITNQRRFAINAFQKHHQY</sequence>
<accession>M2XAZ3</accession>
<dbReference type="RefSeq" id="XP_005703587.1">
    <property type="nucleotide sequence ID" value="XM_005703530.1"/>
</dbReference>
<proteinExistence type="predicted"/>
<dbReference type="EMBL" id="KB454538">
    <property type="protein sequence ID" value="EME27067.1"/>
    <property type="molecule type" value="Genomic_DNA"/>
</dbReference>
<dbReference type="KEGG" id="gsl:Gasu_54010"/>